<dbReference type="PATRIC" id="fig|1006006.8.peg.940"/>
<organism evidence="1 2">
    <name type="scientific">Metallosphaera cuprina (strain Ar-4)</name>
    <dbReference type="NCBI Taxonomy" id="1006006"/>
    <lineage>
        <taxon>Archaea</taxon>
        <taxon>Thermoproteota</taxon>
        <taxon>Thermoprotei</taxon>
        <taxon>Sulfolobales</taxon>
        <taxon>Sulfolobaceae</taxon>
        <taxon>Metallosphaera</taxon>
    </lineage>
</organism>
<dbReference type="RefSeq" id="WP_013737547.1">
    <property type="nucleotide sequence ID" value="NC_015435.1"/>
</dbReference>
<dbReference type="PANTHER" id="PTHR10151:SF120">
    <property type="entry name" value="BIS(5'-ADENOSYL)-TRIPHOSPHATASE"/>
    <property type="match status" value="1"/>
</dbReference>
<dbReference type="HOGENOM" id="CLU_039939_1_0_2"/>
<dbReference type="EMBL" id="CP002656">
    <property type="protein sequence ID" value="AEB95049.1"/>
    <property type="molecule type" value="Genomic_DNA"/>
</dbReference>
<dbReference type="KEGG" id="mcn:Mcup_0944"/>
<dbReference type="SUPFAM" id="SSF53649">
    <property type="entry name" value="Alkaline phosphatase-like"/>
    <property type="match status" value="1"/>
</dbReference>
<protein>
    <submittedName>
        <fullName evidence="1">Type I phosphodiesterase/nucleotide pyrophosphatase</fullName>
    </submittedName>
</protein>
<name>F4G2K1_METCR</name>
<dbReference type="GeneID" id="10493135"/>
<sequence length="321" mass="36221">MITQPDLKNGIFSLSEEIKNAIQGRSTKLIEKDRVVVILVDGLGYSLAQKIGFQAERIHSVFPTITITVITTLLTSQPPGVHGIMGWRILDKENGRIVNLLKEDSEIRVNTYLGEKDLIVSPSYNLATKFYRKLGNVVTYSSPWDSVTQTLETIERNDPKFVFLYLPYVDSVSHRFGPNSVHTVETARETVNLASKLAEKLEQRYSVVVTADHGHVPVEGVVKLDKDLLNYVDLPPYGDHRNLMFMSRRDPSDYLSAIGLITLNREELTKITGGPNVPDYAAVPTDNRVYMYWEDEEATYVGTHGGMSKDEMEIPLKIYQK</sequence>
<gene>
    <name evidence="1" type="ordered locus">Mcup_0944</name>
</gene>
<evidence type="ECO:0000313" key="1">
    <source>
        <dbReference type="EMBL" id="AEB95049.1"/>
    </source>
</evidence>
<proteinExistence type="predicted"/>
<dbReference type="Gene3D" id="3.40.720.10">
    <property type="entry name" value="Alkaline Phosphatase, subunit A"/>
    <property type="match status" value="1"/>
</dbReference>
<keyword evidence="2" id="KW-1185">Reference proteome</keyword>
<dbReference type="AlphaFoldDB" id="F4G2K1"/>
<dbReference type="Pfam" id="PF01663">
    <property type="entry name" value="Phosphodiest"/>
    <property type="match status" value="2"/>
</dbReference>
<dbReference type="OrthoDB" id="33550at2157"/>
<dbReference type="PANTHER" id="PTHR10151">
    <property type="entry name" value="ECTONUCLEOTIDE PYROPHOSPHATASE/PHOSPHODIESTERASE"/>
    <property type="match status" value="1"/>
</dbReference>
<dbReference type="InterPro" id="IPR002591">
    <property type="entry name" value="Phosphodiest/P_Trfase"/>
</dbReference>
<dbReference type="InterPro" id="IPR017850">
    <property type="entry name" value="Alkaline_phosphatase_core_sf"/>
</dbReference>
<dbReference type="STRING" id="1006006.Mcup_0944"/>
<dbReference type="Proteomes" id="UP000007812">
    <property type="component" value="Chromosome"/>
</dbReference>
<dbReference type="GO" id="GO:0016787">
    <property type="term" value="F:hydrolase activity"/>
    <property type="evidence" value="ECO:0007669"/>
    <property type="project" value="UniProtKB-ARBA"/>
</dbReference>
<dbReference type="eggNOG" id="arCOG01378">
    <property type="taxonomic scope" value="Archaea"/>
</dbReference>
<evidence type="ECO:0000313" key="2">
    <source>
        <dbReference type="Proteomes" id="UP000007812"/>
    </source>
</evidence>
<accession>F4G2K1</accession>
<reference evidence="1 2" key="1">
    <citation type="journal article" date="2011" name="J. Bacteriol.">
        <title>Complete genome sequence of Metallosphaera cuprina, a metal sulfide-oxidizing archaeon from a hot spring.</title>
        <authorList>
            <person name="Liu L.J."/>
            <person name="You X.Y."/>
            <person name="Zheng H."/>
            <person name="Wang S."/>
            <person name="Jiang C.Y."/>
            <person name="Liu S.J."/>
        </authorList>
    </citation>
    <scope>NUCLEOTIDE SEQUENCE [LARGE SCALE GENOMIC DNA]</scope>
    <source>
        <strain evidence="1 2">Ar-4</strain>
    </source>
</reference>